<dbReference type="STRING" id="646529.Desaci_3396"/>
<dbReference type="eggNOG" id="COG4977">
    <property type="taxonomic scope" value="Bacteria"/>
</dbReference>
<evidence type="ECO:0000256" key="6">
    <source>
        <dbReference type="ARBA" id="ARBA00023295"/>
    </source>
</evidence>
<dbReference type="GO" id="GO:0043565">
    <property type="term" value="F:sequence-specific DNA binding"/>
    <property type="evidence" value="ECO:0007669"/>
    <property type="project" value="InterPro"/>
</dbReference>
<keyword evidence="9" id="KW-1185">Reference proteome</keyword>
<dbReference type="PANTHER" id="PTHR43280">
    <property type="entry name" value="ARAC-FAMILY TRANSCRIPTIONAL REGULATOR"/>
    <property type="match status" value="1"/>
</dbReference>
<protein>
    <submittedName>
        <fullName evidence="8">Beta-xylosidase</fullName>
    </submittedName>
</protein>
<dbReference type="RefSeq" id="WP_014828279.1">
    <property type="nucleotide sequence ID" value="NC_018068.1"/>
</dbReference>
<dbReference type="Pfam" id="PF01229">
    <property type="entry name" value="Glyco_hydro_39"/>
    <property type="match status" value="1"/>
</dbReference>
<dbReference type="InterPro" id="IPR049166">
    <property type="entry name" value="GH39_cat"/>
</dbReference>
<keyword evidence="3" id="KW-0805">Transcription regulation</keyword>
<dbReference type="GO" id="GO:0003700">
    <property type="term" value="F:DNA-binding transcription factor activity"/>
    <property type="evidence" value="ECO:0007669"/>
    <property type="project" value="InterPro"/>
</dbReference>
<dbReference type="SUPFAM" id="SSF46689">
    <property type="entry name" value="Homeodomain-like"/>
    <property type="match status" value="2"/>
</dbReference>
<dbReference type="Gene3D" id="2.60.40.1500">
    <property type="entry name" value="Glycosyl hydrolase domain, family 39"/>
    <property type="match status" value="1"/>
</dbReference>
<dbReference type="KEGG" id="dai:Desaci_3396"/>
<dbReference type="PANTHER" id="PTHR43280:SF2">
    <property type="entry name" value="HTH-TYPE TRANSCRIPTIONAL REGULATOR EXSA"/>
    <property type="match status" value="1"/>
</dbReference>
<dbReference type="InterPro" id="IPR018060">
    <property type="entry name" value="HTH_AraC"/>
</dbReference>
<keyword evidence="4" id="KW-0238">DNA-binding</keyword>
<reference evidence="8 9" key="1">
    <citation type="journal article" date="2012" name="J. Bacteriol.">
        <title>Complete genome sequences of Desulfosporosinus orientis DSM765T, Desulfosporosinus youngiae DSM17734T, Desulfosporosinus meridiei DSM13257T, and Desulfosporosinus acidiphilus DSM22704T.</title>
        <authorList>
            <person name="Pester M."/>
            <person name="Brambilla E."/>
            <person name="Alazard D."/>
            <person name="Rattei T."/>
            <person name="Weinmaier T."/>
            <person name="Han J."/>
            <person name="Lucas S."/>
            <person name="Lapidus A."/>
            <person name="Cheng J.F."/>
            <person name="Goodwin L."/>
            <person name="Pitluck S."/>
            <person name="Peters L."/>
            <person name="Ovchinnikova G."/>
            <person name="Teshima H."/>
            <person name="Detter J.C."/>
            <person name="Han C.S."/>
            <person name="Tapia R."/>
            <person name="Land M.L."/>
            <person name="Hauser L."/>
            <person name="Kyrpides N.C."/>
            <person name="Ivanova N.N."/>
            <person name="Pagani I."/>
            <person name="Huntmann M."/>
            <person name="Wei C.L."/>
            <person name="Davenport K.W."/>
            <person name="Daligault H."/>
            <person name="Chain P.S."/>
            <person name="Chen A."/>
            <person name="Mavromatis K."/>
            <person name="Markowitz V."/>
            <person name="Szeto E."/>
            <person name="Mikhailova N."/>
            <person name="Pati A."/>
            <person name="Wagner M."/>
            <person name="Woyke T."/>
            <person name="Ollivier B."/>
            <person name="Klenk H.P."/>
            <person name="Spring S."/>
            <person name="Loy A."/>
        </authorList>
    </citation>
    <scope>NUCLEOTIDE SEQUENCE [LARGE SCALE GENOMIC DNA]</scope>
    <source>
        <strain evidence="9">DSM 22704 / JCM 16185 / SJ4</strain>
    </source>
</reference>
<name>I4D916_DESAJ</name>
<dbReference type="InterPro" id="IPR017853">
    <property type="entry name" value="GH"/>
</dbReference>
<organism evidence="8 9">
    <name type="scientific">Desulfosporosinus acidiphilus (strain DSM 22704 / JCM 16185 / SJ4)</name>
    <dbReference type="NCBI Taxonomy" id="646529"/>
    <lineage>
        <taxon>Bacteria</taxon>
        <taxon>Bacillati</taxon>
        <taxon>Bacillota</taxon>
        <taxon>Clostridia</taxon>
        <taxon>Eubacteriales</taxon>
        <taxon>Desulfitobacteriaceae</taxon>
        <taxon>Desulfosporosinus</taxon>
    </lineage>
</organism>
<evidence type="ECO:0000313" key="9">
    <source>
        <dbReference type="Proteomes" id="UP000002892"/>
    </source>
</evidence>
<dbReference type="Gene3D" id="1.10.10.60">
    <property type="entry name" value="Homeodomain-like"/>
    <property type="match status" value="2"/>
</dbReference>
<sequence length="789" mass="92093">MLTLDHLIADFQIIFQRIQFISNKVNSGLKFILVISGDLTLETNSRFYSLEEKDFIIINPNQLYQIRGSANNCVLLLDISDTFIEQYYPDYRKTGFECYSREEGQGREAMIGKIRKLLAEVVITYLRKDESYRIEIQGLICQMLLILIRRFKHEGQVFRKIDTDDQRLDQITAYLEKNYDQPISQESVARLFYLSTSYLSRYFKQKLGIGFSQYLMNIRLTHSLKDLLYTSHSISQISMDNGFPNTKSFTDLFKKLYGETPRTYREKHKEQTPDVVHTFNLEDKTAPINSPDILRPLALLLRDEDSTYSNTDDYFDELRLDLHSPDFYRLHYPAHNLIIGDLKTILREDVRSQILIVQEELGLTYIGVMHLLNETLISPVAETDETIATSSPFFTLDAALNFLKKKGLSLFVHIDYREIVLNEESYFHQLKKLLNHCLQCYGEDYLSSWLFMFSEPSGATIPAKESSRVYLKLHHLLKEKVQGIQVGAFLPFSRDEISYSHSWLLKDNANVDFFGFDANQNEVIDFSEMDNEHFLLTKDYIRERTNHLKMFLKQSHIEKPLHLVAWNTLSGDTRYTNGIFFRGALVLKNALDVAQNVNSLGFWINTELHEKENNSRLIQIEGLELFYYFSGKRPAYYAMVFFKKLRGKIIAQGSEYIMTKTELGYQLVLMNCNNVNPYLSQEETFLRKLNIDLHVTISGLEPGEYQIRKHIFDKDHGALYIKWLNLNSKHGLDEEIIEHIKRISHPALEVSDEYIAGDWSFYSYLLLNAIHFFDIRKVRPLAGSEKQAN</sequence>
<accession>I4D916</accession>
<keyword evidence="2" id="KW-0378">Hydrolase</keyword>
<proteinExistence type="inferred from homology"/>
<dbReference type="InterPro" id="IPR037923">
    <property type="entry name" value="HTH-like"/>
</dbReference>
<keyword evidence="5" id="KW-0804">Transcription</keyword>
<gene>
    <name evidence="8" type="ordered locus">Desaci_3396</name>
</gene>
<evidence type="ECO:0000256" key="5">
    <source>
        <dbReference type="ARBA" id="ARBA00023163"/>
    </source>
</evidence>
<dbReference type="SUPFAM" id="SSF51215">
    <property type="entry name" value="Regulatory protein AraC"/>
    <property type="match status" value="1"/>
</dbReference>
<dbReference type="InterPro" id="IPR018062">
    <property type="entry name" value="HTH_AraC-typ_CS"/>
</dbReference>
<evidence type="ECO:0000259" key="7">
    <source>
        <dbReference type="PROSITE" id="PS01124"/>
    </source>
</evidence>
<evidence type="ECO:0000256" key="1">
    <source>
        <dbReference type="ARBA" id="ARBA00008875"/>
    </source>
</evidence>
<dbReference type="EMBL" id="CP003639">
    <property type="protein sequence ID" value="AFM42290.1"/>
    <property type="molecule type" value="Genomic_DNA"/>
</dbReference>
<dbReference type="PRINTS" id="PR00032">
    <property type="entry name" value="HTHARAC"/>
</dbReference>
<dbReference type="Pfam" id="PF12833">
    <property type="entry name" value="HTH_18"/>
    <property type="match status" value="1"/>
</dbReference>
<evidence type="ECO:0000256" key="2">
    <source>
        <dbReference type="ARBA" id="ARBA00022801"/>
    </source>
</evidence>
<dbReference type="PROSITE" id="PS01124">
    <property type="entry name" value="HTH_ARAC_FAMILY_2"/>
    <property type="match status" value="1"/>
</dbReference>
<dbReference type="InterPro" id="IPR009057">
    <property type="entry name" value="Homeodomain-like_sf"/>
</dbReference>
<dbReference type="HOGENOM" id="CLU_017624_1_0_9"/>
<evidence type="ECO:0000256" key="4">
    <source>
        <dbReference type="ARBA" id="ARBA00023125"/>
    </source>
</evidence>
<evidence type="ECO:0000256" key="3">
    <source>
        <dbReference type="ARBA" id="ARBA00023015"/>
    </source>
</evidence>
<dbReference type="SUPFAM" id="SSF51445">
    <property type="entry name" value="(Trans)glycosidases"/>
    <property type="match status" value="1"/>
</dbReference>
<dbReference type="eggNOG" id="COG3664">
    <property type="taxonomic scope" value="Bacteria"/>
</dbReference>
<dbReference type="AlphaFoldDB" id="I4D916"/>
<feature type="domain" description="HTH araC/xylS-type" evidence="7">
    <location>
        <begin position="169"/>
        <end position="267"/>
    </location>
</feature>
<dbReference type="SUPFAM" id="SSF51011">
    <property type="entry name" value="Glycosyl hydrolase domain"/>
    <property type="match status" value="1"/>
</dbReference>
<dbReference type="InterPro" id="IPR020449">
    <property type="entry name" value="Tscrpt_reg_AraC-type_HTH"/>
</dbReference>
<dbReference type="GO" id="GO:0016798">
    <property type="term" value="F:hydrolase activity, acting on glycosyl bonds"/>
    <property type="evidence" value="ECO:0007669"/>
    <property type="project" value="UniProtKB-KW"/>
</dbReference>
<dbReference type="Gene3D" id="3.20.20.80">
    <property type="entry name" value="Glycosidases"/>
    <property type="match status" value="1"/>
</dbReference>
<dbReference type="PROSITE" id="PS00041">
    <property type="entry name" value="HTH_ARAC_FAMILY_1"/>
    <property type="match status" value="1"/>
</dbReference>
<dbReference type="SMART" id="SM00342">
    <property type="entry name" value="HTH_ARAC"/>
    <property type="match status" value="1"/>
</dbReference>
<evidence type="ECO:0000313" key="8">
    <source>
        <dbReference type="EMBL" id="AFM42290.1"/>
    </source>
</evidence>
<comment type="similarity">
    <text evidence="1">Belongs to the glycosyl hydrolase 39 family.</text>
</comment>
<dbReference type="Proteomes" id="UP000002892">
    <property type="component" value="Chromosome"/>
</dbReference>
<keyword evidence="6" id="KW-0326">Glycosidase</keyword>